<gene>
    <name evidence="1" type="ORF">CLOSTMETH_00004</name>
</gene>
<reference evidence="1 2" key="1">
    <citation type="submission" date="2009-01" db="EMBL/GenBank/DDBJ databases">
        <authorList>
            <person name="Fulton L."/>
            <person name="Clifton S."/>
            <person name="Fulton B."/>
            <person name="Xu J."/>
            <person name="Minx P."/>
            <person name="Pepin K.H."/>
            <person name="Johnson M."/>
            <person name="Bhonagiri V."/>
            <person name="Nash W.E."/>
            <person name="Mardis E.R."/>
            <person name="Wilson R.K."/>
        </authorList>
    </citation>
    <scope>NUCLEOTIDE SEQUENCE [LARGE SCALE GENOMIC DNA]</scope>
    <source>
        <strain evidence="1 2">DSM 5476</strain>
    </source>
</reference>
<sequence length="148" mass="17990">MQKEIIRLILESKYEQAYTRMDNMTLEEKWKFVGDELFNEEPKTVYTFLLYLVAKDNNEAEWQFNCFLYLVYYNPFFDDTMKLASWHIKRALELNSDNLEYKKQVISILFSYPEQNLSNEEFLKYANDVLDYEPANQKAREIINKFKE</sequence>
<protein>
    <recommendedName>
        <fullName evidence="3">HEAT repeat domain-containing protein</fullName>
    </recommendedName>
</protein>
<dbReference type="STRING" id="537013.CLOSTMETH_00004"/>
<comment type="caution">
    <text evidence="1">The sequence shown here is derived from an EMBL/GenBank/DDBJ whole genome shotgun (WGS) entry which is preliminary data.</text>
</comment>
<evidence type="ECO:0008006" key="3">
    <source>
        <dbReference type="Google" id="ProtNLM"/>
    </source>
</evidence>
<proteinExistence type="predicted"/>
<reference evidence="1 2" key="2">
    <citation type="submission" date="2009-02" db="EMBL/GenBank/DDBJ databases">
        <title>Draft genome sequence of Clostridium methylpentosum (DSM 5476).</title>
        <authorList>
            <person name="Sudarsanam P."/>
            <person name="Ley R."/>
            <person name="Guruge J."/>
            <person name="Turnbaugh P.J."/>
            <person name="Mahowald M."/>
            <person name="Liep D."/>
            <person name="Gordon J."/>
        </authorList>
    </citation>
    <scope>NUCLEOTIDE SEQUENCE [LARGE SCALE GENOMIC DNA]</scope>
    <source>
        <strain evidence="1 2">DSM 5476</strain>
    </source>
</reference>
<keyword evidence="2" id="KW-1185">Reference proteome</keyword>
<dbReference type="EMBL" id="ACEC01000001">
    <property type="protein sequence ID" value="EEG32342.1"/>
    <property type="molecule type" value="Genomic_DNA"/>
</dbReference>
<accession>C0E859</accession>
<dbReference type="Proteomes" id="UP000003340">
    <property type="component" value="Unassembled WGS sequence"/>
</dbReference>
<evidence type="ECO:0000313" key="1">
    <source>
        <dbReference type="EMBL" id="EEG32342.1"/>
    </source>
</evidence>
<organism evidence="1 2">
    <name type="scientific">[Clostridium] methylpentosum DSM 5476</name>
    <dbReference type="NCBI Taxonomy" id="537013"/>
    <lineage>
        <taxon>Bacteria</taxon>
        <taxon>Bacillati</taxon>
        <taxon>Bacillota</taxon>
        <taxon>Clostridia</taxon>
        <taxon>Eubacteriales</taxon>
        <taxon>Oscillospiraceae</taxon>
        <taxon>Oscillospiraceae incertae sedis</taxon>
    </lineage>
</organism>
<dbReference type="HOGENOM" id="CLU_1755672_0_0_9"/>
<evidence type="ECO:0000313" key="2">
    <source>
        <dbReference type="Proteomes" id="UP000003340"/>
    </source>
</evidence>
<name>C0E859_9FIRM</name>
<dbReference type="AlphaFoldDB" id="C0E859"/>